<organism evidence="9 10">
    <name type="scientific">Jiella mangrovi</name>
    <dbReference type="NCBI Taxonomy" id="2821407"/>
    <lineage>
        <taxon>Bacteria</taxon>
        <taxon>Pseudomonadati</taxon>
        <taxon>Pseudomonadota</taxon>
        <taxon>Alphaproteobacteria</taxon>
        <taxon>Hyphomicrobiales</taxon>
        <taxon>Aurantimonadaceae</taxon>
        <taxon>Jiella</taxon>
    </lineage>
</organism>
<feature type="transmembrane region" description="Helical" evidence="7">
    <location>
        <begin position="95"/>
        <end position="113"/>
    </location>
</feature>
<keyword evidence="4 7" id="KW-0812">Transmembrane</keyword>
<dbReference type="Pfam" id="PF01757">
    <property type="entry name" value="Acyl_transf_3"/>
    <property type="match status" value="1"/>
</dbReference>
<dbReference type="PANTHER" id="PTHR40074">
    <property type="entry name" value="O-ACETYLTRANSFERASE WECH"/>
    <property type="match status" value="1"/>
</dbReference>
<keyword evidence="5 7" id="KW-1133">Transmembrane helix</keyword>
<feature type="transmembrane region" description="Helical" evidence="7">
    <location>
        <begin position="12"/>
        <end position="31"/>
    </location>
</feature>
<keyword evidence="6 7" id="KW-0472">Membrane</keyword>
<gene>
    <name evidence="9" type="ORF">J6595_02500</name>
</gene>
<evidence type="ECO:0000256" key="4">
    <source>
        <dbReference type="ARBA" id="ARBA00022692"/>
    </source>
</evidence>
<dbReference type="Proteomes" id="UP000678276">
    <property type="component" value="Unassembled WGS sequence"/>
</dbReference>
<keyword evidence="9" id="KW-0808">Transferase</keyword>
<name>A0ABS4BCH8_9HYPH</name>
<feature type="transmembrane region" description="Helical" evidence="7">
    <location>
        <begin position="273"/>
        <end position="295"/>
    </location>
</feature>
<evidence type="ECO:0000256" key="3">
    <source>
        <dbReference type="ARBA" id="ARBA00022475"/>
    </source>
</evidence>
<feature type="transmembrane region" description="Helical" evidence="7">
    <location>
        <begin position="307"/>
        <end position="325"/>
    </location>
</feature>
<evidence type="ECO:0000256" key="1">
    <source>
        <dbReference type="ARBA" id="ARBA00004651"/>
    </source>
</evidence>
<evidence type="ECO:0000313" key="9">
    <source>
        <dbReference type="EMBL" id="MBP0614445.1"/>
    </source>
</evidence>
<keyword evidence="9" id="KW-0012">Acyltransferase</keyword>
<evidence type="ECO:0000256" key="2">
    <source>
        <dbReference type="ARBA" id="ARBA00007400"/>
    </source>
</evidence>
<sequence length="394" mass="44468">MEKVEQSGSRLAWLDTLRVMAGVSILMMHAASGPDGQPFPSIEPDGRALTVILNTIFYTARTELFMCISLFVLLRSQDRKCRPYGETTASYARRLLVPFAFWVCVYAAGNMFKGWNLGYSQYLWRDWQYTEEWLGYFLLGDVKLHMHFLPTLFALVLMYPVYRIAIRYPWLGLLAIPLILGRHELNQYVYSNFYEDKTAVQYLIRASRIVTCTAYGFVAAACWGILKRAPSLWIRRAIMWTMIVGFVGLASIKGMQAVAIIETGNWQYNYPNAWIANLAMPAMLFVIVMLAPIPWPAWISRLAPYSFGIYLVHPLALDICLIVVGKEVTNPSLYVVCKMAFTLAFSIALTVFLSRQKYLAWTVGLGGMHTSKAKGVDRQRPLGAVPAGTATQSA</sequence>
<comment type="subcellular location">
    <subcellularLocation>
        <location evidence="1">Cell membrane</location>
        <topology evidence="1">Multi-pass membrane protein</topology>
    </subcellularLocation>
</comment>
<dbReference type="EMBL" id="JAGJCF010000001">
    <property type="protein sequence ID" value="MBP0614445.1"/>
    <property type="molecule type" value="Genomic_DNA"/>
</dbReference>
<protein>
    <submittedName>
        <fullName evidence="9">Acyltransferase</fullName>
    </submittedName>
</protein>
<feature type="transmembrane region" description="Helical" evidence="7">
    <location>
        <begin position="202"/>
        <end position="226"/>
    </location>
</feature>
<feature type="transmembrane region" description="Helical" evidence="7">
    <location>
        <begin position="331"/>
        <end position="353"/>
    </location>
</feature>
<keyword evidence="3" id="KW-1003">Cell membrane</keyword>
<feature type="transmembrane region" description="Helical" evidence="7">
    <location>
        <begin position="133"/>
        <end position="157"/>
    </location>
</feature>
<dbReference type="InterPro" id="IPR002656">
    <property type="entry name" value="Acyl_transf_3_dom"/>
</dbReference>
<evidence type="ECO:0000313" key="10">
    <source>
        <dbReference type="Proteomes" id="UP000678276"/>
    </source>
</evidence>
<comment type="caution">
    <text evidence="9">The sequence shown here is derived from an EMBL/GenBank/DDBJ whole genome shotgun (WGS) entry which is preliminary data.</text>
</comment>
<evidence type="ECO:0000256" key="5">
    <source>
        <dbReference type="ARBA" id="ARBA00022989"/>
    </source>
</evidence>
<keyword evidence="10" id="KW-1185">Reference proteome</keyword>
<feature type="transmembrane region" description="Helical" evidence="7">
    <location>
        <begin position="51"/>
        <end position="74"/>
    </location>
</feature>
<evidence type="ECO:0000256" key="7">
    <source>
        <dbReference type="SAM" id="Phobius"/>
    </source>
</evidence>
<proteinExistence type="inferred from homology"/>
<reference evidence="9 10" key="1">
    <citation type="submission" date="2021-04" db="EMBL/GenBank/DDBJ databases">
        <title>Whole genome sequence of Jiella sp. KSK16Y-1.</title>
        <authorList>
            <person name="Tuo L."/>
        </authorList>
    </citation>
    <scope>NUCLEOTIDE SEQUENCE [LARGE SCALE GENOMIC DNA]</scope>
    <source>
        <strain evidence="9 10">KSK16Y-1</strain>
    </source>
</reference>
<dbReference type="PANTHER" id="PTHR40074:SF2">
    <property type="entry name" value="O-ACETYLTRANSFERASE WECH"/>
    <property type="match status" value="1"/>
</dbReference>
<feature type="transmembrane region" description="Helical" evidence="7">
    <location>
        <begin position="238"/>
        <end position="261"/>
    </location>
</feature>
<evidence type="ECO:0000256" key="6">
    <source>
        <dbReference type="ARBA" id="ARBA00023136"/>
    </source>
</evidence>
<feature type="domain" description="Acyltransferase 3" evidence="8">
    <location>
        <begin position="12"/>
        <end position="350"/>
    </location>
</feature>
<accession>A0ABS4BCH8</accession>
<comment type="similarity">
    <text evidence="2">Belongs to the acyltransferase 3 family.</text>
</comment>
<dbReference type="RefSeq" id="WP_209592846.1">
    <property type="nucleotide sequence ID" value="NZ_JAGJCF010000001.1"/>
</dbReference>
<evidence type="ECO:0000259" key="8">
    <source>
        <dbReference type="Pfam" id="PF01757"/>
    </source>
</evidence>
<dbReference type="GO" id="GO:0016746">
    <property type="term" value="F:acyltransferase activity"/>
    <property type="evidence" value="ECO:0007669"/>
    <property type="project" value="UniProtKB-KW"/>
</dbReference>